<evidence type="ECO:0000313" key="3">
    <source>
        <dbReference type="EMBL" id="TYQ02941.1"/>
    </source>
</evidence>
<feature type="domain" description="SHOCT" evidence="2">
    <location>
        <begin position="55"/>
        <end position="80"/>
    </location>
</feature>
<comment type="caution">
    <text evidence="3">The sequence shown here is derived from an EMBL/GenBank/DDBJ whole genome shotgun (WGS) entry which is preliminary data.</text>
</comment>
<evidence type="ECO:0000256" key="1">
    <source>
        <dbReference type="SAM" id="Phobius"/>
    </source>
</evidence>
<dbReference type="InterPro" id="IPR018649">
    <property type="entry name" value="SHOCT"/>
</dbReference>
<dbReference type="EMBL" id="VNIQ01000005">
    <property type="protein sequence ID" value="TYQ02941.1"/>
    <property type="molecule type" value="Genomic_DNA"/>
</dbReference>
<protein>
    <submittedName>
        <fullName evidence="3">Putative membrane protein</fullName>
    </submittedName>
</protein>
<reference evidence="3" key="1">
    <citation type="submission" date="2019-07" db="EMBL/GenBank/DDBJ databases">
        <title>Genomic Encyclopedia of Type Strains, Phase IV (KMG-IV): sequencing the most valuable type-strain genomes for metagenomic binning, comparative biology and taxonomic classification.</title>
        <authorList>
            <person name="Goeker M."/>
        </authorList>
    </citation>
    <scope>NUCLEOTIDE SEQUENCE</scope>
    <source>
        <strain evidence="3">DSM 44596</strain>
    </source>
</reference>
<keyword evidence="1" id="KW-1133">Transmembrane helix</keyword>
<accession>A0A652YM35</accession>
<name>A0A652YM35_NOCGL</name>
<proteinExistence type="predicted"/>
<keyword evidence="1" id="KW-0812">Transmembrane</keyword>
<gene>
    <name evidence="3" type="ORF">FNL38_10590</name>
</gene>
<dbReference type="Pfam" id="PF09851">
    <property type="entry name" value="SHOCT"/>
    <property type="match status" value="1"/>
</dbReference>
<sequence>MYNHHLSSWGWDYALMFIGMALFWSLLIVGIFLLIRYVGHGSADPPPRSLLRRSAERMLAERFARGEIDEDEYKNRLTVLRTQSSP</sequence>
<organism evidence="3">
    <name type="scientific">Nocardia globerula</name>
    <dbReference type="NCBI Taxonomy" id="1818"/>
    <lineage>
        <taxon>Bacteria</taxon>
        <taxon>Bacillati</taxon>
        <taxon>Actinomycetota</taxon>
        <taxon>Actinomycetes</taxon>
        <taxon>Mycobacteriales</taxon>
        <taxon>Nocardiaceae</taxon>
        <taxon>Nocardia</taxon>
    </lineage>
</organism>
<keyword evidence="1" id="KW-0472">Membrane</keyword>
<evidence type="ECO:0000259" key="2">
    <source>
        <dbReference type="Pfam" id="PF09851"/>
    </source>
</evidence>
<feature type="transmembrane region" description="Helical" evidence="1">
    <location>
        <begin position="13"/>
        <end position="35"/>
    </location>
</feature>
<dbReference type="AlphaFoldDB" id="A0A652YM35"/>